<dbReference type="EMBL" id="JAAYSM010000309">
    <property type="protein sequence ID" value="NLJ18986.1"/>
    <property type="molecule type" value="Genomic_DNA"/>
</dbReference>
<keyword evidence="11" id="KW-0270">Exopolysaccharide synthesis</keyword>
<evidence type="ECO:0000256" key="13">
    <source>
        <dbReference type="ARBA" id="ARBA00051245"/>
    </source>
</evidence>
<dbReference type="PANTHER" id="PTHR32309">
    <property type="entry name" value="TYROSINE-PROTEIN KINASE"/>
    <property type="match status" value="1"/>
</dbReference>
<dbReference type="GO" id="GO:0004715">
    <property type="term" value="F:non-membrane spanning protein tyrosine kinase activity"/>
    <property type="evidence" value="ECO:0007669"/>
    <property type="project" value="UniProtKB-EC"/>
</dbReference>
<evidence type="ECO:0000256" key="2">
    <source>
        <dbReference type="ARBA" id="ARBA00007316"/>
    </source>
</evidence>
<evidence type="ECO:0000256" key="1">
    <source>
        <dbReference type="ARBA" id="ARBA00005132"/>
    </source>
</evidence>
<dbReference type="Pfam" id="PF13614">
    <property type="entry name" value="AAA_31"/>
    <property type="match status" value="1"/>
</dbReference>
<evidence type="ECO:0000256" key="10">
    <source>
        <dbReference type="ARBA" id="ARBA00023137"/>
    </source>
</evidence>
<evidence type="ECO:0000256" key="6">
    <source>
        <dbReference type="ARBA" id="ARBA00022741"/>
    </source>
</evidence>
<evidence type="ECO:0000256" key="4">
    <source>
        <dbReference type="ARBA" id="ARBA00019200"/>
    </source>
</evidence>
<comment type="pathway">
    <text evidence="1">Capsule biogenesis; capsule polysaccharide biosynthesis.</text>
</comment>
<dbReference type="Proteomes" id="UP000541058">
    <property type="component" value="Unassembled WGS sequence"/>
</dbReference>
<keyword evidence="8" id="KW-0067">ATP-binding</keyword>
<keyword evidence="5" id="KW-0808">Transferase</keyword>
<dbReference type="InterPro" id="IPR050445">
    <property type="entry name" value="Bact_polysacc_biosynth/exp"/>
</dbReference>
<evidence type="ECO:0000256" key="12">
    <source>
        <dbReference type="ARBA" id="ARBA00024964"/>
    </source>
</evidence>
<dbReference type="NCBIfam" id="TIGR01007">
    <property type="entry name" value="eps_fam"/>
    <property type="match status" value="1"/>
</dbReference>
<dbReference type="GO" id="GO:0005886">
    <property type="term" value="C:plasma membrane"/>
    <property type="evidence" value="ECO:0007669"/>
    <property type="project" value="TreeGrafter"/>
</dbReference>
<comment type="similarity">
    <text evidence="2">Belongs to the CpsD/CapB family.</text>
</comment>
<protein>
    <recommendedName>
        <fullName evidence="4">Tyrosine-protein kinase CpsD</fullName>
        <ecNumber evidence="3">2.7.10.2</ecNumber>
    </recommendedName>
</protein>
<comment type="caution">
    <text evidence="15">The sequence shown here is derived from an EMBL/GenBank/DDBJ whole genome shotgun (WGS) entry which is preliminary data.</text>
</comment>
<evidence type="ECO:0000313" key="16">
    <source>
        <dbReference type="Proteomes" id="UP000541058"/>
    </source>
</evidence>
<organism evidence="15 16">
    <name type="scientific">Globicatella sulfidifaciens</name>
    <dbReference type="NCBI Taxonomy" id="136093"/>
    <lineage>
        <taxon>Bacteria</taxon>
        <taxon>Bacillati</taxon>
        <taxon>Bacillota</taxon>
        <taxon>Bacilli</taxon>
        <taxon>Lactobacillales</taxon>
        <taxon>Aerococcaceae</taxon>
        <taxon>Globicatella</taxon>
    </lineage>
</organism>
<feature type="domain" description="AAA" evidence="14">
    <location>
        <begin position="48"/>
        <end position="196"/>
    </location>
</feature>
<dbReference type="InterPro" id="IPR005702">
    <property type="entry name" value="Wzc-like_C"/>
</dbReference>
<keyword evidence="10" id="KW-0829">Tyrosine-protein kinase</keyword>
<dbReference type="FunFam" id="3.40.50.300:FF:000527">
    <property type="entry name" value="Tyrosine-protein kinase etk"/>
    <property type="match status" value="1"/>
</dbReference>
<keyword evidence="7 15" id="KW-0418">Kinase</keyword>
<evidence type="ECO:0000256" key="7">
    <source>
        <dbReference type="ARBA" id="ARBA00022777"/>
    </source>
</evidence>
<evidence type="ECO:0000256" key="9">
    <source>
        <dbReference type="ARBA" id="ARBA00022903"/>
    </source>
</evidence>
<dbReference type="InterPro" id="IPR025669">
    <property type="entry name" value="AAA_dom"/>
</dbReference>
<dbReference type="GO" id="GO:0045227">
    <property type="term" value="P:capsule polysaccharide biosynthetic process"/>
    <property type="evidence" value="ECO:0007669"/>
    <property type="project" value="UniProtKB-UniPathway"/>
</dbReference>
<dbReference type="SUPFAM" id="SSF52540">
    <property type="entry name" value="P-loop containing nucleoside triphosphate hydrolases"/>
    <property type="match status" value="1"/>
</dbReference>
<dbReference type="UniPathway" id="UPA00934"/>
<reference evidence="15 16" key="1">
    <citation type="journal article" date="2020" name="Biotechnol. Biofuels">
        <title>New insights from the biogas microbiome by comprehensive genome-resolved metagenomics of nearly 1600 species originating from multiple anaerobic digesters.</title>
        <authorList>
            <person name="Campanaro S."/>
            <person name="Treu L."/>
            <person name="Rodriguez-R L.M."/>
            <person name="Kovalovszki A."/>
            <person name="Ziels R.M."/>
            <person name="Maus I."/>
            <person name="Zhu X."/>
            <person name="Kougias P.G."/>
            <person name="Basile A."/>
            <person name="Luo G."/>
            <person name="Schluter A."/>
            <person name="Konstantinidis K.T."/>
            <person name="Angelidaki I."/>
        </authorList>
    </citation>
    <scope>NUCLEOTIDE SEQUENCE [LARGE SCALE GENOMIC DNA]</scope>
    <source>
        <strain evidence="15">AS23ysBPME_34</strain>
    </source>
</reference>
<evidence type="ECO:0000256" key="11">
    <source>
        <dbReference type="ARBA" id="ARBA00023169"/>
    </source>
</evidence>
<evidence type="ECO:0000256" key="3">
    <source>
        <dbReference type="ARBA" id="ARBA00011903"/>
    </source>
</evidence>
<comment type="catalytic activity">
    <reaction evidence="13">
        <text>L-tyrosyl-[protein] + ATP = O-phospho-L-tyrosyl-[protein] + ADP + H(+)</text>
        <dbReference type="Rhea" id="RHEA:10596"/>
        <dbReference type="Rhea" id="RHEA-COMP:10136"/>
        <dbReference type="Rhea" id="RHEA-COMP:20101"/>
        <dbReference type="ChEBI" id="CHEBI:15378"/>
        <dbReference type="ChEBI" id="CHEBI:30616"/>
        <dbReference type="ChEBI" id="CHEBI:46858"/>
        <dbReference type="ChEBI" id="CHEBI:61978"/>
        <dbReference type="ChEBI" id="CHEBI:456216"/>
        <dbReference type="EC" id="2.7.10.2"/>
    </reaction>
</comment>
<keyword evidence="9" id="KW-0972">Capsule biogenesis/degradation</keyword>
<evidence type="ECO:0000313" key="15">
    <source>
        <dbReference type="EMBL" id="NLJ18986.1"/>
    </source>
</evidence>
<keyword evidence="6" id="KW-0547">Nucleotide-binding</keyword>
<dbReference type="Gene3D" id="3.40.50.300">
    <property type="entry name" value="P-loop containing nucleotide triphosphate hydrolases"/>
    <property type="match status" value="1"/>
</dbReference>
<accession>A0A7X8H0X6</accession>
<dbReference type="GO" id="GO:0005524">
    <property type="term" value="F:ATP binding"/>
    <property type="evidence" value="ECO:0007669"/>
    <property type="project" value="UniProtKB-KW"/>
</dbReference>
<evidence type="ECO:0000259" key="14">
    <source>
        <dbReference type="Pfam" id="PF13614"/>
    </source>
</evidence>
<sequence length="242" mass="27054">MEKDTIITHNNPKSPVSEAYRVLRTNIQFSSVDKPLKTIVVTSAGPMEGKTTTITNLAVIFAQAGSKVLLIDTDLRKPMLHKVFLLLNERGLTNLLTSNKDTMTFIQHDVVKNLDVLTSGRIPPNPSELLSSNAMKNFIENVKTKYDIVLMDSPPVGSVTDATIISTYADGTILVVKSGRTEVDEVKRAQEILKNVNANIIGVVLNHLDKKAAGNNYYPYYYYNDDEEMPKKQKKKTKLTRR</sequence>
<comment type="function">
    <text evidence="12">Involved in the regulation of capsular polysaccharide biosynthesis. Autophosphorylation of CpsD attenuates its activity and reduces the level of encapsulation. May be part of a complex that directs the coordinated polymerization and export to the cell surface of the capsular polysaccharide.</text>
</comment>
<name>A0A7X8H0X6_9LACT</name>
<dbReference type="EC" id="2.7.10.2" evidence="3"/>
<dbReference type="CDD" id="cd05387">
    <property type="entry name" value="BY-kinase"/>
    <property type="match status" value="1"/>
</dbReference>
<proteinExistence type="inferred from homology"/>
<dbReference type="GO" id="GO:0042802">
    <property type="term" value="F:identical protein binding"/>
    <property type="evidence" value="ECO:0007669"/>
    <property type="project" value="UniProtKB-ARBA"/>
</dbReference>
<gene>
    <name evidence="15" type="ORF">GX355_09005</name>
</gene>
<evidence type="ECO:0000256" key="8">
    <source>
        <dbReference type="ARBA" id="ARBA00022840"/>
    </source>
</evidence>
<dbReference type="PANTHER" id="PTHR32309:SF13">
    <property type="entry name" value="FERRIC ENTEROBACTIN TRANSPORT PROTEIN FEPE"/>
    <property type="match status" value="1"/>
</dbReference>
<evidence type="ECO:0000256" key="5">
    <source>
        <dbReference type="ARBA" id="ARBA00022679"/>
    </source>
</evidence>
<dbReference type="InterPro" id="IPR027417">
    <property type="entry name" value="P-loop_NTPase"/>
</dbReference>
<dbReference type="AlphaFoldDB" id="A0A7X8H0X6"/>